<feature type="compositionally biased region" description="Basic and acidic residues" evidence="2">
    <location>
        <begin position="1199"/>
        <end position="1236"/>
    </location>
</feature>
<gene>
    <name evidence="3" type="ORF">AK812_SmicGene24615</name>
</gene>
<comment type="caution">
    <text evidence="3">The sequence shown here is derived from an EMBL/GenBank/DDBJ whole genome shotgun (WGS) entry which is preliminary data.</text>
</comment>
<feature type="compositionally biased region" description="Basic and acidic residues" evidence="2">
    <location>
        <begin position="685"/>
        <end position="696"/>
    </location>
</feature>
<feature type="compositionally biased region" description="Basic and acidic residues" evidence="2">
    <location>
        <begin position="1069"/>
        <end position="1096"/>
    </location>
</feature>
<keyword evidence="1" id="KW-0175">Coiled coil</keyword>
<reference evidence="3 4" key="1">
    <citation type="submission" date="2016-02" db="EMBL/GenBank/DDBJ databases">
        <title>Genome analysis of coral dinoflagellate symbionts highlights evolutionary adaptations to a symbiotic lifestyle.</title>
        <authorList>
            <person name="Aranda M."/>
            <person name="Li Y."/>
            <person name="Liew Y.J."/>
            <person name="Baumgarten S."/>
            <person name="Simakov O."/>
            <person name="Wilson M."/>
            <person name="Piel J."/>
            <person name="Ashoor H."/>
            <person name="Bougouffa S."/>
            <person name="Bajic V.B."/>
            <person name="Ryu T."/>
            <person name="Ravasi T."/>
            <person name="Bayer T."/>
            <person name="Micklem G."/>
            <person name="Kim H."/>
            <person name="Bhak J."/>
            <person name="Lajeunesse T.C."/>
            <person name="Voolstra C.R."/>
        </authorList>
    </citation>
    <scope>NUCLEOTIDE SEQUENCE [LARGE SCALE GENOMIC DNA]</scope>
    <source>
        <strain evidence="3 4">CCMP2467</strain>
    </source>
</reference>
<dbReference type="OrthoDB" id="425860at2759"/>
<name>A0A1Q9DEB0_SYMMI</name>
<feature type="compositionally biased region" description="Basic and acidic residues" evidence="2">
    <location>
        <begin position="1253"/>
        <end position="1280"/>
    </location>
</feature>
<feature type="compositionally biased region" description="Basic residues" evidence="2">
    <location>
        <begin position="1281"/>
        <end position="1291"/>
    </location>
</feature>
<feature type="region of interest" description="Disordered" evidence="2">
    <location>
        <begin position="1022"/>
        <end position="1096"/>
    </location>
</feature>
<feature type="compositionally biased region" description="Basic and acidic residues" evidence="2">
    <location>
        <begin position="995"/>
        <end position="1009"/>
    </location>
</feature>
<feature type="coiled-coil region" evidence="1">
    <location>
        <begin position="939"/>
        <end position="975"/>
    </location>
</feature>
<evidence type="ECO:0000313" key="3">
    <source>
        <dbReference type="EMBL" id="OLP93511.1"/>
    </source>
</evidence>
<proteinExistence type="predicted"/>
<feature type="region of interest" description="Disordered" evidence="2">
    <location>
        <begin position="1190"/>
        <end position="1309"/>
    </location>
</feature>
<evidence type="ECO:0000256" key="2">
    <source>
        <dbReference type="SAM" id="MobiDB-lite"/>
    </source>
</evidence>
<feature type="compositionally biased region" description="Basic and acidic residues" evidence="2">
    <location>
        <begin position="1292"/>
        <end position="1309"/>
    </location>
</feature>
<evidence type="ECO:0000256" key="1">
    <source>
        <dbReference type="SAM" id="Coils"/>
    </source>
</evidence>
<feature type="region of interest" description="Disordered" evidence="2">
    <location>
        <begin position="988"/>
        <end position="1010"/>
    </location>
</feature>
<accession>A0A1Q9DEB0</accession>
<evidence type="ECO:0000313" key="4">
    <source>
        <dbReference type="Proteomes" id="UP000186817"/>
    </source>
</evidence>
<dbReference type="EMBL" id="LSRX01000578">
    <property type="protein sequence ID" value="OLP93511.1"/>
    <property type="molecule type" value="Genomic_DNA"/>
</dbReference>
<protein>
    <submittedName>
        <fullName evidence="3">Uncharacterized protein</fullName>
    </submittedName>
</protein>
<organism evidence="3 4">
    <name type="scientific">Symbiodinium microadriaticum</name>
    <name type="common">Dinoflagellate</name>
    <name type="synonym">Zooxanthella microadriatica</name>
    <dbReference type="NCBI Taxonomy" id="2951"/>
    <lineage>
        <taxon>Eukaryota</taxon>
        <taxon>Sar</taxon>
        <taxon>Alveolata</taxon>
        <taxon>Dinophyceae</taxon>
        <taxon>Suessiales</taxon>
        <taxon>Symbiodiniaceae</taxon>
        <taxon>Symbiodinium</taxon>
    </lineage>
</organism>
<keyword evidence="4" id="KW-1185">Reference proteome</keyword>
<feature type="region of interest" description="Disordered" evidence="2">
    <location>
        <begin position="1"/>
        <end position="88"/>
    </location>
</feature>
<sequence>MSKQAERGVRVQRLNQSPRDRMRSSSTQEHVACPLAHKESSAWQQQSQSGGLGDAPRASSIDTASKKKKKNRSEAPGFDLTKNPGGEKNVVVGFMQPRPELDRCKVVSSVVAAGLLYVKRGDDNCHQSTLTITAEDRDGAPYAWSGKEFRGEVVGKKAKAENAAARAFLADAAVQETAANMDPPNERQSTPNQKQRFLVLKEFKRAKKAAKAAARQRGQDHDVSASVPAPVRAVFATLHGSMEKLDGILHKPGAWKGGPLGTFHDSHAAWLAHSRLLDEEPQYTQPAEVGACDVPGLGSTLRPLARSAEKSDLNVGDTADAALERAIRVQSQRGIRSNLPVLNLISHSQSTNHQLIEQLMHAEERMKASHQEDIRHHEEIAMSSVAKLNEMAQEDHGSTLRIEEKPRYHIDEEVEFDELDELETAVGSENEDGEFMSDGEDEVPEEIPTWSHAVEDGPPKLDEGELEKVDGVSRQKEIERLTEMKVLKEMPEGKGLKIKVEGPMDEKEGKGLKIKVEGPMDEKEGTMSFLKRGFQATEDGNVEITMNAKYIEGKDNPADLGTKSLTRDKIRKYMLTIGYIGDYLEEGEPVDDGEVDVRMAQGKRKVDEVRLQRIIQAVTMAVLIGLGEAHKEASKSMPESEDDEGTGPTMCIVLVSAMVFMCICRTLLSAAILLKSRVKGKVEKRKVEREEKEKGLEKRKKRRRMSGEGEKILEFAASGKWALEDYEKEVKLLIREECRSIEATTAMERWLKEISREQFEHPTKLKAVIKESNKTRQDEATPESRMMMRLEVTLRRALTVMTIKAKEQERLDLETRWKVRGQSGRKYGATITTAGRLVYLVKAVKAQSQIKKMKKRKSLKMLNKRKSLKVLKKKKSLKVLKKQKSPKKLKKQKIPKTQKCWTRWKSQDLENTVDQTDSELETNLIKRDGAKDARETVLTRKAEAELKRAGAAAKVLEAEKEKIEADKEIAEYDEIIKGIGEERAQLRAITGPEGETQKKRLFPEEERQESAQVQILRMMMSKRKSGLETPRSIASEDGSQKKKKRARGTDRPNEPANPPKTLRTQQPKIKPEAKVAPDILEEKASQQERKDRKRDLAGVPDKWLKKEGYGGFDCFHCGSDAHKAFACPNMLDEAKSEGAEQLPQNVKRLAGCWLFCRLCFRDGKGFNITDQEGKKRIAIGWGSHTVPKCRLNDTGVDPSRPEKMPAKKAKGDGKVIDVEEEEKKKESKGSTGERSEPNIFTTPEGQVIPNAKWCEETMKPKVEEKKMPKKKEITEKEKKDKKEKKEKKEKKNRAESPEKYSERDLKDTE</sequence>
<feature type="region of interest" description="Disordered" evidence="2">
    <location>
        <begin position="684"/>
        <end position="703"/>
    </location>
</feature>
<dbReference type="Proteomes" id="UP000186817">
    <property type="component" value="Unassembled WGS sequence"/>
</dbReference>